<sequence>MKEPCCGTSIWLGLWVMGISHVVSRLGFTHLCYEPSALSRGQSIKDSQSIKKAIDISKSLVPVENSLDASIMDTLSNPITSGNDSTPQIKLCTEKLNDSNFLAWRYDMRNALGFMNLNDYIKEHTAELKQH</sequence>
<evidence type="ECO:0000313" key="1">
    <source>
        <dbReference type="EMBL" id="KNZ56035.1"/>
    </source>
</evidence>
<dbReference type="Proteomes" id="UP000037035">
    <property type="component" value="Unassembled WGS sequence"/>
</dbReference>
<organism evidence="1 2">
    <name type="scientific">Puccinia sorghi</name>
    <dbReference type="NCBI Taxonomy" id="27349"/>
    <lineage>
        <taxon>Eukaryota</taxon>
        <taxon>Fungi</taxon>
        <taxon>Dikarya</taxon>
        <taxon>Basidiomycota</taxon>
        <taxon>Pucciniomycotina</taxon>
        <taxon>Pucciniomycetes</taxon>
        <taxon>Pucciniales</taxon>
        <taxon>Pucciniaceae</taxon>
        <taxon>Puccinia</taxon>
    </lineage>
</organism>
<feature type="non-terminal residue" evidence="1">
    <location>
        <position position="131"/>
    </location>
</feature>
<accession>A0A0L6V7E3</accession>
<dbReference type="AlphaFoldDB" id="A0A0L6V7E3"/>
<name>A0A0L6V7E3_9BASI</name>
<evidence type="ECO:0000313" key="2">
    <source>
        <dbReference type="Proteomes" id="UP000037035"/>
    </source>
</evidence>
<gene>
    <name evidence="1" type="ORF">VP01_2513g3</name>
</gene>
<dbReference type="EMBL" id="LAVV01007407">
    <property type="protein sequence ID" value="KNZ56035.1"/>
    <property type="molecule type" value="Genomic_DNA"/>
</dbReference>
<proteinExistence type="predicted"/>
<protein>
    <submittedName>
        <fullName evidence="1">Putative signal peptide protein</fullName>
    </submittedName>
</protein>
<keyword evidence="2" id="KW-1185">Reference proteome</keyword>
<comment type="caution">
    <text evidence="1">The sequence shown here is derived from an EMBL/GenBank/DDBJ whole genome shotgun (WGS) entry which is preliminary data.</text>
</comment>
<reference evidence="1 2" key="1">
    <citation type="submission" date="2015-08" db="EMBL/GenBank/DDBJ databases">
        <title>Next Generation Sequencing and Analysis of the Genome of Puccinia sorghi L Schw, the Causal Agent of Maize Common Rust.</title>
        <authorList>
            <person name="Rochi L."/>
            <person name="Burguener G."/>
            <person name="Darino M."/>
            <person name="Turjanski A."/>
            <person name="Kreff E."/>
            <person name="Dieguez M.J."/>
            <person name="Sacco F."/>
        </authorList>
    </citation>
    <scope>NUCLEOTIDE SEQUENCE [LARGE SCALE GENOMIC DNA]</scope>
    <source>
        <strain evidence="1 2">RO10H11247</strain>
    </source>
</reference>
<dbReference type="VEuPathDB" id="FungiDB:VP01_2513g3"/>